<feature type="transmembrane region" description="Helical" evidence="8">
    <location>
        <begin position="137"/>
        <end position="159"/>
    </location>
</feature>
<keyword evidence="3 7" id="KW-0813">Transport</keyword>
<feature type="transmembrane region" description="Helical" evidence="8">
    <location>
        <begin position="113"/>
        <end position="131"/>
    </location>
</feature>
<reference evidence="10" key="1">
    <citation type="journal article" date="2020" name="Stud. Mycol.">
        <title>101 Dothideomycetes genomes: a test case for predicting lifestyles and emergence of pathogens.</title>
        <authorList>
            <person name="Haridas S."/>
            <person name="Albert R."/>
            <person name="Binder M."/>
            <person name="Bloem J."/>
            <person name="Labutti K."/>
            <person name="Salamov A."/>
            <person name="Andreopoulos B."/>
            <person name="Baker S."/>
            <person name="Barry K."/>
            <person name="Bills G."/>
            <person name="Bluhm B."/>
            <person name="Cannon C."/>
            <person name="Castanera R."/>
            <person name="Culley D."/>
            <person name="Daum C."/>
            <person name="Ezra D."/>
            <person name="Gonzalez J."/>
            <person name="Henrissat B."/>
            <person name="Kuo A."/>
            <person name="Liang C."/>
            <person name="Lipzen A."/>
            <person name="Lutzoni F."/>
            <person name="Magnuson J."/>
            <person name="Mondo S."/>
            <person name="Nolan M."/>
            <person name="Ohm R."/>
            <person name="Pangilinan J."/>
            <person name="Park H.-J."/>
            <person name="Ramirez L."/>
            <person name="Alfaro M."/>
            <person name="Sun H."/>
            <person name="Tritt A."/>
            <person name="Yoshinaga Y."/>
            <person name="Zwiers L.-H."/>
            <person name="Turgeon B."/>
            <person name="Goodwin S."/>
            <person name="Spatafora J."/>
            <person name="Crous P."/>
            <person name="Grigoriev I."/>
        </authorList>
    </citation>
    <scope>NUCLEOTIDE SEQUENCE</scope>
    <source>
        <strain evidence="10">CBS 122681</strain>
    </source>
</reference>
<evidence type="ECO:0000313" key="10">
    <source>
        <dbReference type="EMBL" id="KAF2651397.1"/>
    </source>
</evidence>
<keyword evidence="5 8" id="KW-1133">Transmembrane helix</keyword>
<dbReference type="InterPro" id="IPR036259">
    <property type="entry name" value="MFS_trans_sf"/>
</dbReference>
<feature type="transmembrane region" description="Helical" evidence="8">
    <location>
        <begin position="86"/>
        <end position="106"/>
    </location>
</feature>
<dbReference type="PROSITE" id="PS00216">
    <property type="entry name" value="SUGAR_TRANSPORT_1"/>
    <property type="match status" value="2"/>
</dbReference>
<evidence type="ECO:0000259" key="9">
    <source>
        <dbReference type="PROSITE" id="PS50850"/>
    </source>
</evidence>
<organism evidence="10 11">
    <name type="scientific">Lophiostoma macrostomum CBS 122681</name>
    <dbReference type="NCBI Taxonomy" id="1314788"/>
    <lineage>
        <taxon>Eukaryota</taxon>
        <taxon>Fungi</taxon>
        <taxon>Dikarya</taxon>
        <taxon>Ascomycota</taxon>
        <taxon>Pezizomycotina</taxon>
        <taxon>Dothideomycetes</taxon>
        <taxon>Pleosporomycetidae</taxon>
        <taxon>Pleosporales</taxon>
        <taxon>Lophiostomataceae</taxon>
        <taxon>Lophiostoma</taxon>
    </lineage>
</organism>
<dbReference type="InterPro" id="IPR020846">
    <property type="entry name" value="MFS_dom"/>
</dbReference>
<feature type="transmembrane region" description="Helical" evidence="8">
    <location>
        <begin position="303"/>
        <end position="325"/>
    </location>
</feature>
<evidence type="ECO:0000313" key="11">
    <source>
        <dbReference type="Proteomes" id="UP000799324"/>
    </source>
</evidence>
<feature type="transmembrane region" description="Helical" evidence="8">
    <location>
        <begin position="434"/>
        <end position="457"/>
    </location>
</feature>
<dbReference type="EMBL" id="MU004427">
    <property type="protein sequence ID" value="KAF2651397.1"/>
    <property type="molecule type" value="Genomic_DNA"/>
</dbReference>
<sequence length="546" mass="59909">MPAGAVMLTAPVDVDRIEAPVTFKAYLMCAFAAVAGVFFGFDTGYINGTMAMKYFIHQFTGLPYPGPDADAATLAAFAIPAWRQSLIVSILSAGTFTGAIVAGDLADFYGRRITIMAGCVIFSVGIALQVASTSYGLLIAGRLVAGLGVGFVSAIVILYMSEIAPRKVRGMIVSGYQFFLTVGLLLASCVVYGTQDLLDTRSYRVPIGIQWLWALILFVGLIFLPESPRFFVKHGEIQKAQHSLARVRGQPEDSQFIQEELAEIVANHEYELQHIGKTGYIQGWLNCFSGSIKDPSSNLRRTLLGTSAQMFQQFTGINFIFYFGTNFFTSLGTIKNPFLISLITTLVNVCSTPFSFWTIEKFGRRPLLIWGAAGMVVCEFIVAIIGTADGSNDNVVKAQISFICIYIFFFASTWGPGAWVVVGEMFPLEIRGRGVALSVASNWFWNCIIAVITPYMVDVKQGNLGSKVFFIWGSLCTGCFLWAYFLVYETKGLSLEQVDKLLVETTPRKSSKWVPTTTFASEMGVDEKGMLKKEVIDDVERRGSAV</sequence>
<dbReference type="GO" id="GO:0005351">
    <property type="term" value="F:carbohydrate:proton symporter activity"/>
    <property type="evidence" value="ECO:0007669"/>
    <property type="project" value="TreeGrafter"/>
</dbReference>
<evidence type="ECO:0000256" key="4">
    <source>
        <dbReference type="ARBA" id="ARBA00022692"/>
    </source>
</evidence>
<evidence type="ECO:0000256" key="5">
    <source>
        <dbReference type="ARBA" id="ARBA00022989"/>
    </source>
</evidence>
<keyword evidence="11" id="KW-1185">Reference proteome</keyword>
<dbReference type="PROSITE" id="PS00217">
    <property type="entry name" value="SUGAR_TRANSPORT_2"/>
    <property type="match status" value="1"/>
</dbReference>
<dbReference type="GO" id="GO:0016020">
    <property type="term" value="C:membrane"/>
    <property type="evidence" value="ECO:0007669"/>
    <property type="project" value="UniProtKB-SubCell"/>
</dbReference>
<comment type="similarity">
    <text evidence="2 7">Belongs to the major facilitator superfamily. Sugar transporter (TC 2.A.1.1) family.</text>
</comment>
<dbReference type="FunFam" id="1.20.1250.20:FF:000180">
    <property type="entry name" value="MFS monosaccharide transporter"/>
    <property type="match status" value="1"/>
</dbReference>
<accession>A0A6A6SWF3</accession>
<evidence type="ECO:0000256" key="6">
    <source>
        <dbReference type="ARBA" id="ARBA00023136"/>
    </source>
</evidence>
<dbReference type="PANTHER" id="PTHR48022:SF6">
    <property type="entry name" value="MSTA PROTEIN-RELATED"/>
    <property type="match status" value="1"/>
</dbReference>
<comment type="subcellular location">
    <subcellularLocation>
        <location evidence="1">Membrane</location>
        <topology evidence="1">Multi-pass membrane protein</topology>
    </subcellularLocation>
</comment>
<feature type="transmembrane region" description="Helical" evidence="8">
    <location>
        <begin position="205"/>
        <end position="224"/>
    </location>
</feature>
<dbReference type="CDD" id="cd17356">
    <property type="entry name" value="MFS_HXT"/>
    <property type="match status" value="1"/>
</dbReference>
<gene>
    <name evidence="10" type="ORF">K491DRAFT_781906</name>
</gene>
<feature type="transmembrane region" description="Helical" evidence="8">
    <location>
        <begin position="469"/>
        <end position="487"/>
    </location>
</feature>
<evidence type="ECO:0000256" key="3">
    <source>
        <dbReference type="ARBA" id="ARBA00022448"/>
    </source>
</evidence>
<dbReference type="SUPFAM" id="SSF103473">
    <property type="entry name" value="MFS general substrate transporter"/>
    <property type="match status" value="1"/>
</dbReference>
<keyword evidence="4 8" id="KW-0812">Transmembrane</keyword>
<dbReference type="Proteomes" id="UP000799324">
    <property type="component" value="Unassembled WGS sequence"/>
</dbReference>
<feature type="transmembrane region" description="Helical" evidence="8">
    <location>
        <begin position="171"/>
        <end position="193"/>
    </location>
</feature>
<dbReference type="InterPro" id="IPR003663">
    <property type="entry name" value="Sugar/inositol_transpt"/>
</dbReference>
<keyword evidence="6 8" id="KW-0472">Membrane</keyword>
<evidence type="ECO:0000256" key="1">
    <source>
        <dbReference type="ARBA" id="ARBA00004141"/>
    </source>
</evidence>
<dbReference type="Pfam" id="PF00083">
    <property type="entry name" value="Sugar_tr"/>
    <property type="match status" value="1"/>
</dbReference>
<dbReference type="NCBIfam" id="TIGR00879">
    <property type="entry name" value="SP"/>
    <property type="match status" value="1"/>
</dbReference>
<protein>
    <submittedName>
        <fullName evidence="10">Putative transporter</fullName>
    </submittedName>
</protein>
<dbReference type="InterPro" id="IPR050360">
    <property type="entry name" value="MFS_Sugar_Transporters"/>
</dbReference>
<dbReference type="OrthoDB" id="6612291at2759"/>
<feature type="transmembrane region" description="Helical" evidence="8">
    <location>
        <begin position="25"/>
        <end position="46"/>
    </location>
</feature>
<dbReference type="PANTHER" id="PTHR48022">
    <property type="entry name" value="PLASTIDIC GLUCOSE TRANSPORTER 4"/>
    <property type="match status" value="1"/>
</dbReference>
<evidence type="ECO:0000256" key="8">
    <source>
        <dbReference type="SAM" id="Phobius"/>
    </source>
</evidence>
<feature type="transmembrane region" description="Helical" evidence="8">
    <location>
        <begin position="368"/>
        <end position="388"/>
    </location>
</feature>
<dbReference type="InterPro" id="IPR005829">
    <property type="entry name" value="Sugar_transporter_CS"/>
</dbReference>
<feature type="transmembrane region" description="Helical" evidence="8">
    <location>
        <begin position="400"/>
        <end position="422"/>
    </location>
</feature>
<dbReference type="AlphaFoldDB" id="A0A6A6SWF3"/>
<dbReference type="Gene3D" id="1.20.1250.20">
    <property type="entry name" value="MFS general substrate transporter like domains"/>
    <property type="match status" value="1"/>
</dbReference>
<dbReference type="InterPro" id="IPR005828">
    <property type="entry name" value="MFS_sugar_transport-like"/>
</dbReference>
<dbReference type="PROSITE" id="PS50850">
    <property type="entry name" value="MFS"/>
    <property type="match status" value="1"/>
</dbReference>
<name>A0A6A6SWF3_9PLEO</name>
<evidence type="ECO:0000256" key="7">
    <source>
        <dbReference type="RuleBase" id="RU003346"/>
    </source>
</evidence>
<evidence type="ECO:0000256" key="2">
    <source>
        <dbReference type="ARBA" id="ARBA00010992"/>
    </source>
</evidence>
<dbReference type="PRINTS" id="PR00171">
    <property type="entry name" value="SUGRTRNSPORT"/>
</dbReference>
<proteinExistence type="inferred from homology"/>
<feature type="transmembrane region" description="Helical" evidence="8">
    <location>
        <begin position="337"/>
        <end position="356"/>
    </location>
</feature>
<feature type="domain" description="Major facilitator superfamily (MFS) profile" evidence="9">
    <location>
        <begin position="28"/>
        <end position="491"/>
    </location>
</feature>